<evidence type="ECO:0000256" key="1">
    <source>
        <dbReference type="ARBA" id="ARBA00004924"/>
    </source>
</evidence>
<dbReference type="STRING" id="1850517.A8708_23425"/>
<reference evidence="5 6" key="1">
    <citation type="submission" date="2016-05" db="EMBL/GenBank/DDBJ databases">
        <title>Paenibacillus sp. 1ZS3-15 nov., isolated from the rhizosphere soil.</title>
        <authorList>
            <person name="Zhang X.X."/>
            <person name="Zhang J."/>
        </authorList>
    </citation>
    <scope>NUCLEOTIDE SEQUENCE [LARGE SCALE GENOMIC DNA]</scope>
    <source>
        <strain evidence="5 6">1ZS3-15</strain>
    </source>
</reference>
<protein>
    <recommendedName>
        <fullName evidence="7">Siderophore biosynthesis protein</fullName>
    </recommendedName>
</protein>
<comment type="pathway">
    <text evidence="1">Siderophore biosynthesis.</text>
</comment>
<dbReference type="Gene3D" id="3.30.310.280">
    <property type="match status" value="1"/>
</dbReference>
<comment type="similarity">
    <text evidence="2">Belongs to the IucA/IucC family.</text>
</comment>
<evidence type="ECO:0000313" key="5">
    <source>
        <dbReference type="EMBL" id="OAS14661.1"/>
    </source>
</evidence>
<dbReference type="InterPro" id="IPR007310">
    <property type="entry name" value="Aerobactin_biosyn_IucA/IucC_N"/>
</dbReference>
<feature type="domain" description="Aerobactin siderophore biosynthesis IucA/IucC-like C-terminal" evidence="4">
    <location>
        <begin position="419"/>
        <end position="585"/>
    </location>
</feature>
<dbReference type="InterPro" id="IPR037455">
    <property type="entry name" value="LucA/IucC-like"/>
</dbReference>
<dbReference type="InterPro" id="IPR022770">
    <property type="entry name" value="IucA/IucC-like_C"/>
</dbReference>
<accession>A0A198A0W8</accession>
<dbReference type="OrthoDB" id="495728at2"/>
<comment type="caution">
    <text evidence="5">The sequence shown here is derived from an EMBL/GenBank/DDBJ whole genome shotgun (WGS) entry which is preliminary data.</text>
</comment>
<sequence length="616" mass="70212">MASSWQQDLIALQALKSESCVQVRRRIFRQLVESVIYEGIVVPHSEPVGDAIRFGLQGQDAEGRAVTYLCLGKQKLTFGRIRLQEDVPLVRNGSDGEAEAVSLRLFIQEVLNVPGTDANKLGSFTEELEHTLLKDTMAQYVRMLGDTDLHQLSGEELESAVMDGHRYHPSYKSRIGFDYGDHLTYGPEFAQDVQPLWLAVSKVESRIAVLPSLTFDGLLREELGNEVVESFREHLQSEGFDPEAYAFVPVHPWQWRRIIAPAYAEELNKKRMILLGPSEDVYRAQQSIRTLSNRTSPQKTYVKLSMNLLNTSSSRQLLPHYTVTAPVLSAWLQTLVDGDPYLKDEAKLILLREVAALSYDSQGSTPSPLYAAIGCIWRESLHGYLQAGEGTVPFYALCTLERDGTPFIEPWLQTYGIESWVNRLLERCILPVLHLAAVHGVATESHAQNMVMVHRDGLPERLALKDFHEDVLYQRSFLSRPDLCPDLTQVHERYVLKEERANFEVEDIAPLRYLTLGALFFVNLGELAMMLQDRYGFEEEQFWQMTAACIHRHIERDSHFQKRFDTLDLFTPTTRVEQLTHKRLALQTKGLSHEVPNPLSAFLPNSYRTNREEISL</sequence>
<gene>
    <name evidence="5" type="ORF">A8708_23425</name>
</gene>
<evidence type="ECO:0000256" key="2">
    <source>
        <dbReference type="ARBA" id="ARBA00007832"/>
    </source>
</evidence>
<dbReference type="GO" id="GO:0016881">
    <property type="term" value="F:acid-amino acid ligase activity"/>
    <property type="evidence" value="ECO:0007669"/>
    <property type="project" value="UniProtKB-ARBA"/>
</dbReference>
<dbReference type="Gene3D" id="6.10.250.3370">
    <property type="match status" value="1"/>
</dbReference>
<dbReference type="EMBL" id="LYPB01000088">
    <property type="protein sequence ID" value="OAS14661.1"/>
    <property type="molecule type" value="Genomic_DNA"/>
</dbReference>
<evidence type="ECO:0000313" key="6">
    <source>
        <dbReference type="Proteomes" id="UP000078454"/>
    </source>
</evidence>
<proteinExistence type="inferred from homology"/>
<evidence type="ECO:0000259" key="4">
    <source>
        <dbReference type="Pfam" id="PF06276"/>
    </source>
</evidence>
<name>A0A198A0W8_9BACL</name>
<dbReference type="PANTHER" id="PTHR34384">
    <property type="entry name" value="L-2,3-DIAMINOPROPANOATE--CITRATE LIGASE"/>
    <property type="match status" value="1"/>
</dbReference>
<dbReference type="Gene3D" id="1.10.510.40">
    <property type="match status" value="1"/>
</dbReference>
<dbReference type="AlphaFoldDB" id="A0A198A0W8"/>
<dbReference type="GO" id="GO:0019290">
    <property type="term" value="P:siderophore biosynthetic process"/>
    <property type="evidence" value="ECO:0007669"/>
    <property type="project" value="InterPro"/>
</dbReference>
<dbReference type="RefSeq" id="WP_068669150.1">
    <property type="nucleotide sequence ID" value="NZ_LYPB01000088.1"/>
</dbReference>
<dbReference type="Pfam" id="PF04183">
    <property type="entry name" value="IucA_IucC"/>
    <property type="match status" value="1"/>
</dbReference>
<evidence type="ECO:0000259" key="3">
    <source>
        <dbReference type="Pfam" id="PF04183"/>
    </source>
</evidence>
<dbReference type="Pfam" id="PF06276">
    <property type="entry name" value="FhuF"/>
    <property type="match status" value="1"/>
</dbReference>
<organism evidence="5 6">
    <name type="scientific">Paenibacillus oryzisoli</name>
    <dbReference type="NCBI Taxonomy" id="1850517"/>
    <lineage>
        <taxon>Bacteria</taxon>
        <taxon>Bacillati</taxon>
        <taxon>Bacillota</taxon>
        <taxon>Bacilli</taxon>
        <taxon>Bacillales</taxon>
        <taxon>Paenibacillaceae</taxon>
        <taxon>Paenibacillus</taxon>
    </lineage>
</organism>
<evidence type="ECO:0008006" key="7">
    <source>
        <dbReference type="Google" id="ProtNLM"/>
    </source>
</evidence>
<dbReference type="PANTHER" id="PTHR34384:SF6">
    <property type="entry name" value="STAPHYLOFERRIN B SYNTHASE"/>
    <property type="match status" value="1"/>
</dbReference>
<keyword evidence="6" id="KW-1185">Reference proteome</keyword>
<feature type="domain" description="Aerobactin siderophore biosynthesis IucA/IucC N-terminal" evidence="3">
    <location>
        <begin position="156"/>
        <end position="398"/>
    </location>
</feature>
<dbReference type="Proteomes" id="UP000078454">
    <property type="component" value="Unassembled WGS sequence"/>
</dbReference>